<evidence type="ECO:0000313" key="1">
    <source>
        <dbReference type="EMBL" id="JAD96319.1"/>
    </source>
</evidence>
<reference evidence="1" key="1">
    <citation type="submission" date="2014-09" db="EMBL/GenBank/DDBJ databases">
        <authorList>
            <person name="Magalhaes I.L.F."/>
            <person name="Oliveira U."/>
            <person name="Santos F.R."/>
            <person name="Vidigal T.H.D.A."/>
            <person name="Brescovit A.D."/>
            <person name="Santos A.J."/>
        </authorList>
    </citation>
    <scope>NUCLEOTIDE SEQUENCE</scope>
    <source>
        <tissue evidence="1">Shoot tissue taken approximately 20 cm above the soil surface</tissue>
    </source>
</reference>
<reference evidence="1" key="2">
    <citation type="journal article" date="2015" name="Data Brief">
        <title>Shoot transcriptome of the giant reed, Arundo donax.</title>
        <authorList>
            <person name="Barrero R.A."/>
            <person name="Guerrero F.D."/>
            <person name="Moolhuijzen P."/>
            <person name="Goolsby J.A."/>
            <person name="Tidwell J."/>
            <person name="Bellgard S.E."/>
            <person name="Bellgard M.I."/>
        </authorList>
    </citation>
    <scope>NUCLEOTIDE SEQUENCE</scope>
    <source>
        <tissue evidence="1">Shoot tissue taken approximately 20 cm above the soil surface</tissue>
    </source>
</reference>
<dbReference type="EMBL" id="GBRH01201576">
    <property type="protein sequence ID" value="JAD96319.1"/>
    <property type="molecule type" value="Transcribed_RNA"/>
</dbReference>
<organism evidence="1">
    <name type="scientific">Arundo donax</name>
    <name type="common">Giant reed</name>
    <name type="synonym">Donax arundinaceus</name>
    <dbReference type="NCBI Taxonomy" id="35708"/>
    <lineage>
        <taxon>Eukaryota</taxon>
        <taxon>Viridiplantae</taxon>
        <taxon>Streptophyta</taxon>
        <taxon>Embryophyta</taxon>
        <taxon>Tracheophyta</taxon>
        <taxon>Spermatophyta</taxon>
        <taxon>Magnoliopsida</taxon>
        <taxon>Liliopsida</taxon>
        <taxon>Poales</taxon>
        <taxon>Poaceae</taxon>
        <taxon>PACMAD clade</taxon>
        <taxon>Arundinoideae</taxon>
        <taxon>Arundineae</taxon>
        <taxon>Arundo</taxon>
    </lineage>
</organism>
<proteinExistence type="predicted"/>
<sequence length="14" mass="1614">MMILHASLRSTLKL</sequence>
<accession>A0A0A9E6A8</accession>
<protein>
    <submittedName>
        <fullName evidence="1">Uncharacterized protein</fullName>
    </submittedName>
</protein>
<name>A0A0A9E6A8_ARUDO</name>